<accession>A0A6B0UF63</accession>
<name>A0A6B0UF63_IXORI</name>
<proteinExistence type="predicted"/>
<dbReference type="EMBL" id="GIFC01003160">
    <property type="protein sequence ID" value="MXU85243.1"/>
    <property type="molecule type" value="Transcribed_RNA"/>
</dbReference>
<protein>
    <submittedName>
        <fullName evidence="2">Uncharacterized protein</fullName>
    </submittedName>
</protein>
<reference evidence="2" key="1">
    <citation type="submission" date="2019-12" db="EMBL/GenBank/DDBJ databases">
        <title>An insight into the sialome of adult female Ixodes ricinus ticks feeding for 6 days.</title>
        <authorList>
            <person name="Perner J."/>
            <person name="Ribeiro J.M.C."/>
        </authorList>
    </citation>
    <scope>NUCLEOTIDE SEQUENCE</scope>
    <source>
        <strain evidence="2">Semi-engorged</strain>
        <tissue evidence="2">Salivary glands</tissue>
    </source>
</reference>
<evidence type="ECO:0000256" key="1">
    <source>
        <dbReference type="SAM" id="Phobius"/>
    </source>
</evidence>
<feature type="transmembrane region" description="Helical" evidence="1">
    <location>
        <begin position="6"/>
        <end position="22"/>
    </location>
</feature>
<evidence type="ECO:0000313" key="2">
    <source>
        <dbReference type="EMBL" id="MXU85243.1"/>
    </source>
</evidence>
<organism evidence="2">
    <name type="scientific">Ixodes ricinus</name>
    <name type="common">Common tick</name>
    <name type="synonym">Acarus ricinus</name>
    <dbReference type="NCBI Taxonomy" id="34613"/>
    <lineage>
        <taxon>Eukaryota</taxon>
        <taxon>Metazoa</taxon>
        <taxon>Ecdysozoa</taxon>
        <taxon>Arthropoda</taxon>
        <taxon>Chelicerata</taxon>
        <taxon>Arachnida</taxon>
        <taxon>Acari</taxon>
        <taxon>Parasitiformes</taxon>
        <taxon>Ixodida</taxon>
        <taxon>Ixodoidea</taxon>
        <taxon>Ixodidae</taxon>
        <taxon>Ixodinae</taxon>
        <taxon>Ixodes</taxon>
    </lineage>
</organism>
<keyword evidence="1" id="KW-0472">Membrane</keyword>
<keyword evidence="1" id="KW-0812">Transmembrane</keyword>
<keyword evidence="1" id="KW-1133">Transmembrane helix</keyword>
<feature type="transmembrane region" description="Helical" evidence="1">
    <location>
        <begin position="58"/>
        <end position="77"/>
    </location>
</feature>
<sequence>MPKMYVYLQLFVLVFVMFKLIYDGVYLCTVYTDFPVVMFMMFRAAVKQFWEPTLTYKSILILALCQLSHEFFWWYLLQFVLHKGI</sequence>
<dbReference type="AlphaFoldDB" id="A0A6B0UF63"/>